<accession>A0A933I8M4</accession>
<evidence type="ECO:0000313" key="3">
    <source>
        <dbReference type="Proteomes" id="UP000736328"/>
    </source>
</evidence>
<dbReference type="EMBL" id="JACQXR010000058">
    <property type="protein sequence ID" value="MBI4726536.1"/>
    <property type="molecule type" value="Genomic_DNA"/>
</dbReference>
<feature type="compositionally biased region" description="Basic and acidic residues" evidence="1">
    <location>
        <begin position="125"/>
        <end position="147"/>
    </location>
</feature>
<organism evidence="2 3">
    <name type="scientific">candidate division TA06 bacterium</name>
    <dbReference type="NCBI Taxonomy" id="2250710"/>
    <lineage>
        <taxon>Bacteria</taxon>
        <taxon>Bacteria division TA06</taxon>
    </lineage>
</organism>
<sequence length="155" mass="17848">MKEYLLLGVLLTSGLGNLARAEVNVNVNIGVPAVRVSPDPVMAVIPGTYIYFIAESSEDIFFYQGFWWRPYQGRWHRATGFNGPWRFVKLGRVPPGMLKLPAGWRKLPPGHPMLKHSQVKSNWKQWEKEKHWDKNEQSRGNRPEKSIKSKGRGKH</sequence>
<dbReference type="AlphaFoldDB" id="A0A933I8M4"/>
<protein>
    <submittedName>
        <fullName evidence="2">Uncharacterized protein</fullName>
    </submittedName>
</protein>
<comment type="caution">
    <text evidence="2">The sequence shown here is derived from an EMBL/GenBank/DDBJ whole genome shotgun (WGS) entry which is preliminary data.</text>
</comment>
<dbReference type="Proteomes" id="UP000736328">
    <property type="component" value="Unassembled WGS sequence"/>
</dbReference>
<gene>
    <name evidence="2" type="ORF">HY768_04825</name>
</gene>
<evidence type="ECO:0000313" key="2">
    <source>
        <dbReference type="EMBL" id="MBI4726536.1"/>
    </source>
</evidence>
<proteinExistence type="predicted"/>
<name>A0A933I8M4_UNCT6</name>
<feature type="region of interest" description="Disordered" evidence="1">
    <location>
        <begin position="109"/>
        <end position="155"/>
    </location>
</feature>
<reference evidence="2" key="1">
    <citation type="submission" date="2020-07" db="EMBL/GenBank/DDBJ databases">
        <title>Huge and variable diversity of episymbiotic CPR bacteria and DPANN archaea in groundwater ecosystems.</title>
        <authorList>
            <person name="He C.Y."/>
            <person name="Keren R."/>
            <person name="Whittaker M."/>
            <person name="Farag I.F."/>
            <person name="Doudna J."/>
            <person name="Cate J.H.D."/>
            <person name="Banfield J.F."/>
        </authorList>
    </citation>
    <scope>NUCLEOTIDE SEQUENCE</scope>
    <source>
        <strain evidence="2">NC_groundwater_1520_Pr4_B-0.1um_53_5</strain>
    </source>
</reference>
<evidence type="ECO:0000256" key="1">
    <source>
        <dbReference type="SAM" id="MobiDB-lite"/>
    </source>
</evidence>